<reference evidence="3" key="2">
    <citation type="submission" date="2019-10" db="EMBL/GenBank/DDBJ databases">
        <title>Conservation and host-specific expression of non-tandemly repeated heterogenous ribosome RNA gene in arbuscular mycorrhizal fungi.</title>
        <authorList>
            <person name="Maeda T."/>
            <person name="Kobayashi Y."/>
            <person name="Nakagawa T."/>
            <person name="Ezawa T."/>
            <person name="Yamaguchi K."/>
            <person name="Bino T."/>
            <person name="Nishimoto Y."/>
            <person name="Shigenobu S."/>
            <person name="Kawaguchi M."/>
        </authorList>
    </citation>
    <scope>NUCLEOTIDE SEQUENCE</scope>
    <source>
        <strain evidence="3">HR1</strain>
    </source>
</reference>
<feature type="transmembrane region" description="Helical" evidence="1">
    <location>
        <begin position="712"/>
        <end position="729"/>
    </location>
</feature>
<dbReference type="STRING" id="94130.A0A2Z6R2C9"/>
<protein>
    <submittedName>
        <fullName evidence="2">Uncharacterized protein</fullName>
    </submittedName>
</protein>
<feature type="transmembrane region" description="Helical" evidence="1">
    <location>
        <begin position="783"/>
        <end position="803"/>
    </location>
</feature>
<keyword evidence="1" id="KW-1133">Transmembrane helix</keyword>
<evidence type="ECO:0000313" key="3">
    <source>
        <dbReference type="EMBL" id="GET03538.1"/>
    </source>
</evidence>
<keyword evidence="1" id="KW-0472">Membrane</keyword>
<dbReference type="Proteomes" id="UP000615446">
    <property type="component" value="Unassembled WGS sequence"/>
</dbReference>
<reference evidence="2 4" key="1">
    <citation type="submission" date="2017-11" db="EMBL/GenBank/DDBJ databases">
        <title>The genome of Rhizophagus clarus HR1 reveals common genetic basis of auxotrophy among arbuscular mycorrhizal fungi.</title>
        <authorList>
            <person name="Kobayashi Y."/>
        </authorList>
    </citation>
    <scope>NUCLEOTIDE SEQUENCE [LARGE SCALE GENOMIC DNA]</scope>
    <source>
        <strain evidence="2 4">HR1</strain>
    </source>
</reference>
<evidence type="ECO:0000313" key="4">
    <source>
        <dbReference type="Proteomes" id="UP000247702"/>
    </source>
</evidence>
<accession>A0A2Z6R2C9</accession>
<keyword evidence="1" id="KW-0812">Transmembrane</keyword>
<evidence type="ECO:0000256" key="1">
    <source>
        <dbReference type="SAM" id="Phobius"/>
    </source>
</evidence>
<dbReference type="EMBL" id="BLAL01000324">
    <property type="protein sequence ID" value="GET03538.1"/>
    <property type="molecule type" value="Genomic_DNA"/>
</dbReference>
<feature type="transmembrane region" description="Helical" evidence="1">
    <location>
        <begin position="672"/>
        <end position="691"/>
    </location>
</feature>
<organism evidence="2 4">
    <name type="scientific">Rhizophagus clarus</name>
    <dbReference type="NCBI Taxonomy" id="94130"/>
    <lineage>
        <taxon>Eukaryota</taxon>
        <taxon>Fungi</taxon>
        <taxon>Fungi incertae sedis</taxon>
        <taxon>Mucoromycota</taxon>
        <taxon>Glomeromycotina</taxon>
        <taxon>Glomeromycetes</taxon>
        <taxon>Glomerales</taxon>
        <taxon>Glomeraceae</taxon>
        <taxon>Rhizophagus</taxon>
    </lineage>
</organism>
<sequence>MRKVQNFYVKLIALFTIILFIYPLYTTAQDKRTLFHVEEKYYGPDSLPIIESLKSYDDGTVVLRVVRQIPEEPCFQDMFYLRIIYPNGLIEEKDIKLDIQKFSYCFLCPALFNFETKDCLRYELIGNDLILVIYYNNSTELNGAYEELGMVIDFDGNVKDTISFGIEVVDPASYLSLSFVELNINREKGFIKVSSKIDLTNDQNNLRWQQYRVEPNGKFTNLTNGELVTAADFNTKVVPTVDGGYAIVYTHDSHSQISAAFIGYDQEDATIFSLYQTQLNDLATSFCDFEYVGVGQSCWLTTNYSAPNFQVLKINFLSFGSVVSFETLNFSRDAIPETIVKNLPFGGFLFANSDVQGATNYSLFAEDGTLFTSYKLDQSEGIFANLVLPNNTLLISQVITNNTWGLDVIDLFKLTNKDNKYLNMHIKSTFPDLNSSIDSDVTNFSIDFYEPVELSIGNLSIYQMDDQQNSLRQLTSGIICTLDNGDKSVNVNILGSTFSKSGGNYFIKIDNNFVKDRAYREPLLGVSENIWKFTINEKNPPYDNIIDSTSGLLQLNAEGTKIFKNSLNDEMLFNPLLNELADAVQISRDRLSKNKYQIINSINSDQEQLLISINIKETKNRYEKDVNSIINDLNTAIVFKDQSPIGQGQFTQYLDSTFNFKPDPNYWDEYKFKLLGLFIALVLLVILFFLANMRERKIAKMEMEEEKKEKKGYNFAIFTLASIIFDFVMDTLFIKNNSNDIQELYVPSLLFYTLPIAINSISAFLIISRENGEKFHEWFTRNFKLASIFTVLAGADVEILNILHSNMAGFKTFRAPFSNSAKQTIFWLAVTNIFIEDIPQLFIQIEYRKRSVTYDIVPILTLVSSTIILTINIIGRSYQAISRLRDTNKTSNNDLKEKKISLI</sequence>
<dbReference type="OrthoDB" id="2420894at2759"/>
<keyword evidence="4" id="KW-1185">Reference proteome</keyword>
<evidence type="ECO:0000313" key="2">
    <source>
        <dbReference type="EMBL" id="GBB92169.1"/>
    </source>
</evidence>
<dbReference type="EMBL" id="BEXD01001087">
    <property type="protein sequence ID" value="GBB92169.1"/>
    <property type="molecule type" value="Genomic_DNA"/>
</dbReference>
<comment type="caution">
    <text evidence="2">The sequence shown here is derived from an EMBL/GenBank/DDBJ whole genome shotgun (WGS) entry which is preliminary data.</text>
</comment>
<dbReference type="Proteomes" id="UP000247702">
    <property type="component" value="Unassembled WGS sequence"/>
</dbReference>
<feature type="transmembrane region" description="Helical" evidence="1">
    <location>
        <begin position="856"/>
        <end position="875"/>
    </location>
</feature>
<gene>
    <name evidence="3" type="ORF">RCL2_002987400</name>
    <name evidence="2" type="ORF">RclHR1_19770002</name>
</gene>
<proteinExistence type="predicted"/>
<dbReference type="AlphaFoldDB" id="A0A2Z6R2C9"/>
<name>A0A2Z6R2C9_9GLOM</name>
<feature type="transmembrane region" description="Helical" evidence="1">
    <location>
        <begin position="749"/>
        <end position="767"/>
    </location>
</feature>
<feature type="transmembrane region" description="Helical" evidence="1">
    <location>
        <begin position="7"/>
        <end position="25"/>
    </location>
</feature>